<dbReference type="PANTHER" id="PTHR43133">
    <property type="entry name" value="RNA POLYMERASE ECF-TYPE SIGMA FACTO"/>
    <property type="match status" value="1"/>
</dbReference>
<keyword evidence="9" id="KW-1185">Reference proteome</keyword>
<evidence type="ECO:0000259" key="6">
    <source>
        <dbReference type="Pfam" id="PF04542"/>
    </source>
</evidence>
<keyword evidence="5" id="KW-0804">Transcription</keyword>
<evidence type="ECO:0000313" key="9">
    <source>
        <dbReference type="Proteomes" id="UP001432062"/>
    </source>
</evidence>
<evidence type="ECO:0000256" key="2">
    <source>
        <dbReference type="ARBA" id="ARBA00023015"/>
    </source>
</evidence>
<evidence type="ECO:0000259" key="7">
    <source>
        <dbReference type="Pfam" id="PF08281"/>
    </source>
</evidence>
<feature type="domain" description="RNA polymerase sigma factor 70 region 4 type 2" evidence="7">
    <location>
        <begin position="162"/>
        <end position="214"/>
    </location>
</feature>
<dbReference type="InterPro" id="IPR039425">
    <property type="entry name" value="RNA_pol_sigma-70-like"/>
</dbReference>
<dbReference type="Proteomes" id="UP001432062">
    <property type="component" value="Chromosome"/>
</dbReference>
<dbReference type="SUPFAM" id="SSF88946">
    <property type="entry name" value="Sigma2 domain of RNA polymerase sigma factors"/>
    <property type="match status" value="1"/>
</dbReference>
<dbReference type="SUPFAM" id="SSF88659">
    <property type="entry name" value="Sigma3 and sigma4 domains of RNA polymerase sigma factors"/>
    <property type="match status" value="1"/>
</dbReference>
<dbReference type="InterPro" id="IPR013325">
    <property type="entry name" value="RNA_pol_sigma_r2"/>
</dbReference>
<feature type="domain" description="RNA polymerase sigma-70 region 2" evidence="6">
    <location>
        <begin position="64"/>
        <end position="129"/>
    </location>
</feature>
<organism evidence="8 9">
    <name type="scientific">Nocardia vinacea</name>
    <dbReference type="NCBI Taxonomy" id="96468"/>
    <lineage>
        <taxon>Bacteria</taxon>
        <taxon>Bacillati</taxon>
        <taxon>Actinomycetota</taxon>
        <taxon>Actinomycetes</taxon>
        <taxon>Mycobacteriales</taxon>
        <taxon>Nocardiaceae</taxon>
        <taxon>Nocardia</taxon>
    </lineage>
</organism>
<dbReference type="InterPro" id="IPR007627">
    <property type="entry name" value="RNA_pol_sigma70_r2"/>
</dbReference>
<dbReference type="CDD" id="cd06171">
    <property type="entry name" value="Sigma70_r4"/>
    <property type="match status" value="1"/>
</dbReference>
<dbReference type="RefSeq" id="WP_327099700.1">
    <property type="nucleotide sequence ID" value="NZ_CP109149.1"/>
</dbReference>
<sequence>MSTTDDGDWVRDVALIALLGAVLQDCAREPLSLLASAPETSVIRIGRGGADSARPFDELLVEAYESAKDMLLAWVTKQVGSRTDAEDIVQTAFMRVYAARPDITDPEELRRYIWTAAKNLTRDSWRRAANERDRLDPDGETRIAQLADGAGLAFDDVIALRHMLIAALNAVPARERQAVVVRAFEGNTYAETAAIMGVGDGTVKAYVHAALKRLRANIEAA</sequence>
<dbReference type="Gene3D" id="1.10.10.10">
    <property type="entry name" value="Winged helix-like DNA-binding domain superfamily/Winged helix DNA-binding domain"/>
    <property type="match status" value="1"/>
</dbReference>
<evidence type="ECO:0000256" key="1">
    <source>
        <dbReference type="ARBA" id="ARBA00010641"/>
    </source>
</evidence>
<dbReference type="PANTHER" id="PTHR43133:SF63">
    <property type="entry name" value="RNA POLYMERASE SIGMA FACTOR FECI-RELATED"/>
    <property type="match status" value="1"/>
</dbReference>
<dbReference type="InterPro" id="IPR013249">
    <property type="entry name" value="RNA_pol_sigma70_r4_t2"/>
</dbReference>
<protein>
    <submittedName>
        <fullName evidence="8">Sigma-70 family RNA polymerase sigma factor</fullName>
    </submittedName>
</protein>
<dbReference type="InterPro" id="IPR013324">
    <property type="entry name" value="RNA_pol_sigma_r3/r4-like"/>
</dbReference>
<evidence type="ECO:0000256" key="5">
    <source>
        <dbReference type="ARBA" id="ARBA00023163"/>
    </source>
</evidence>
<dbReference type="InterPro" id="IPR036388">
    <property type="entry name" value="WH-like_DNA-bd_sf"/>
</dbReference>
<dbReference type="EMBL" id="CP109441">
    <property type="protein sequence ID" value="WUV46784.1"/>
    <property type="molecule type" value="Genomic_DNA"/>
</dbReference>
<dbReference type="Pfam" id="PF08281">
    <property type="entry name" value="Sigma70_r4_2"/>
    <property type="match status" value="1"/>
</dbReference>
<keyword evidence="2" id="KW-0805">Transcription regulation</keyword>
<evidence type="ECO:0000256" key="3">
    <source>
        <dbReference type="ARBA" id="ARBA00023082"/>
    </source>
</evidence>
<keyword evidence="3" id="KW-0731">Sigma factor</keyword>
<proteinExistence type="inferred from homology"/>
<dbReference type="Pfam" id="PF04542">
    <property type="entry name" value="Sigma70_r2"/>
    <property type="match status" value="1"/>
</dbReference>
<dbReference type="InterPro" id="IPR014284">
    <property type="entry name" value="RNA_pol_sigma-70_dom"/>
</dbReference>
<name>A0ABZ1YU49_9NOCA</name>
<accession>A0ABZ1YU49</accession>
<dbReference type="NCBIfam" id="TIGR02937">
    <property type="entry name" value="sigma70-ECF"/>
    <property type="match status" value="1"/>
</dbReference>
<reference evidence="8" key="1">
    <citation type="submission" date="2022-10" db="EMBL/GenBank/DDBJ databases">
        <title>The complete genomes of actinobacterial strains from the NBC collection.</title>
        <authorList>
            <person name="Joergensen T.S."/>
            <person name="Alvarez Arevalo M."/>
            <person name="Sterndorff E.B."/>
            <person name="Faurdal D."/>
            <person name="Vuksanovic O."/>
            <person name="Mourched A.-S."/>
            <person name="Charusanti P."/>
            <person name="Shaw S."/>
            <person name="Blin K."/>
            <person name="Weber T."/>
        </authorList>
    </citation>
    <scope>NUCLEOTIDE SEQUENCE</scope>
    <source>
        <strain evidence="8">NBC_01482</strain>
    </source>
</reference>
<keyword evidence="4" id="KW-0238">DNA-binding</keyword>
<evidence type="ECO:0000256" key="4">
    <source>
        <dbReference type="ARBA" id="ARBA00023125"/>
    </source>
</evidence>
<gene>
    <name evidence="8" type="ORF">OG563_00530</name>
</gene>
<comment type="similarity">
    <text evidence="1">Belongs to the sigma-70 factor family. ECF subfamily.</text>
</comment>
<evidence type="ECO:0000313" key="8">
    <source>
        <dbReference type="EMBL" id="WUV46784.1"/>
    </source>
</evidence>
<dbReference type="Gene3D" id="1.10.1740.10">
    <property type="match status" value="1"/>
</dbReference>